<dbReference type="AlphaFoldDB" id="A0A5P1F0W7"/>
<proteinExistence type="predicted"/>
<accession>A0A5P1F0W7</accession>
<dbReference type="Proteomes" id="UP000243459">
    <property type="component" value="Chromosome 4"/>
</dbReference>
<protein>
    <submittedName>
        <fullName evidence="2">Uncharacterized protein</fullName>
    </submittedName>
</protein>
<keyword evidence="3" id="KW-1185">Reference proteome</keyword>
<sequence>MSYSIDDVTCRRSNITSVSLHDSAPYLSHLLDLNSRFSPTPFISPDSPKSQYFETKRAGNRKRAGQKKARASTSLRRSQIPKLSETPTTAPSLRDSDDRPQSPPRASPRPVNRSTPIPSSPTSDDDRPESTTKSSSEPTSDLLLASQTQH</sequence>
<feature type="compositionally biased region" description="Low complexity" evidence="1">
    <location>
        <begin position="108"/>
        <end position="122"/>
    </location>
</feature>
<organism evidence="2 3">
    <name type="scientific">Asparagus officinalis</name>
    <name type="common">Garden asparagus</name>
    <dbReference type="NCBI Taxonomy" id="4686"/>
    <lineage>
        <taxon>Eukaryota</taxon>
        <taxon>Viridiplantae</taxon>
        <taxon>Streptophyta</taxon>
        <taxon>Embryophyta</taxon>
        <taxon>Tracheophyta</taxon>
        <taxon>Spermatophyta</taxon>
        <taxon>Magnoliopsida</taxon>
        <taxon>Liliopsida</taxon>
        <taxon>Asparagales</taxon>
        <taxon>Asparagaceae</taxon>
        <taxon>Asparagoideae</taxon>
        <taxon>Asparagus</taxon>
    </lineage>
</organism>
<evidence type="ECO:0000313" key="2">
    <source>
        <dbReference type="EMBL" id="ONK72016.1"/>
    </source>
</evidence>
<evidence type="ECO:0000256" key="1">
    <source>
        <dbReference type="SAM" id="MobiDB-lite"/>
    </source>
</evidence>
<name>A0A5P1F0W7_ASPOF</name>
<feature type="compositionally biased region" description="Basic residues" evidence="1">
    <location>
        <begin position="58"/>
        <end position="70"/>
    </location>
</feature>
<reference evidence="3" key="1">
    <citation type="journal article" date="2017" name="Nat. Commun.">
        <title>The asparagus genome sheds light on the origin and evolution of a young Y chromosome.</title>
        <authorList>
            <person name="Harkess A."/>
            <person name="Zhou J."/>
            <person name="Xu C."/>
            <person name="Bowers J.E."/>
            <person name="Van der Hulst R."/>
            <person name="Ayyampalayam S."/>
            <person name="Mercati F."/>
            <person name="Riccardi P."/>
            <person name="McKain M.R."/>
            <person name="Kakrana A."/>
            <person name="Tang H."/>
            <person name="Ray J."/>
            <person name="Groenendijk J."/>
            <person name="Arikit S."/>
            <person name="Mathioni S.M."/>
            <person name="Nakano M."/>
            <person name="Shan H."/>
            <person name="Telgmann-Rauber A."/>
            <person name="Kanno A."/>
            <person name="Yue Z."/>
            <person name="Chen H."/>
            <person name="Li W."/>
            <person name="Chen Y."/>
            <person name="Xu X."/>
            <person name="Zhang Y."/>
            <person name="Luo S."/>
            <person name="Chen H."/>
            <person name="Gao J."/>
            <person name="Mao Z."/>
            <person name="Pires J.C."/>
            <person name="Luo M."/>
            <person name="Kudrna D."/>
            <person name="Wing R.A."/>
            <person name="Meyers B.C."/>
            <person name="Yi K."/>
            <person name="Kong H."/>
            <person name="Lavrijsen P."/>
            <person name="Sunseri F."/>
            <person name="Falavigna A."/>
            <person name="Ye Y."/>
            <person name="Leebens-Mack J.H."/>
            <person name="Chen G."/>
        </authorList>
    </citation>
    <scope>NUCLEOTIDE SEQUENCE [LARGE SCALE GENOMIC DNA]</scope>
    <source>
        <strain evidence="3">cv. DH0086</strain>
    </source>
</reference>
<dbReference type="Gramene" id="ONK72016">
    <property type="protein sequence ID" value="ONK72016"/>
    <property type="gene ID" value="A4U43_C04F14770"/>
</dbReference>
<evidence type="ECO:0000313" key="3">
    <source>
        <dbReference type="Proteomes" id="UP000243459"/>
    </source>
</evidence>
<feature type="region of interest" description="Disordered" evidence="1">
    <location>
        <begin position="40"/>
        <end position="150"/>
    </location>
</feature>
<feature type="compositionally biased region" description="Low complexity" evidence="1">
    <location>
        <begin position="131"/>
        <end position="140"/>
    </location>
</feature>
<gene>
    <name evidence="2" type="ORF">A4U43_C04F14770</name>
</gene>
<dbReference type="EMBL" id="CM007384">
    <property type="protein sequence ID" value="ONK72016.1"/>
    <property type="molecule type" value="Genomic_DNA"/>
</dbReference>